<evidence type="ECO:0000313" key="2">
    <source>
        <dbReference type="EMBL" id="AXI99564.1"/>
    </source>
</evidence>
<proteinExistence type="predicted"/>
<dbReference type="OrthoDB" id="7327264at2"/>
<evidence type="ECO:0000259" key="1">
    <source>
        <dbReference type="Pfam" id="PF13546"/>
    </source>
</evidence>
<dbReference type="InterPro" id="IPR012337">
    <property type="entry name" value="RNaseH-like_sf"/>
</dbReference>
<dbReference type="KEGG" id="cprv:CYPRO_0277"/>
<dbReference type="AlphaFoldDB" id="A0A345UGG3"/>
<dbReference type="Proteomes" id="UP000254808">
    <property type="component" value="Chromosome"/>
</dbReference>
<dbReference type="SUPFAM" id="SSF53098">
    <property type="entry name" value="Ribonuclease H-like"/>
    <property type="match status" value="1"/>
</dbReference>
<dbReference type="EMBL" id="CP027806">
    <property type="protein sequence ID" value="AXI99654.1"/>
    <property type="molecule type" value="Genomic_DNA"/>
</dbReference>
<dbReference type="InterPro" id="IPR038721">
    <property type="entry name" value="IS701-like_DDE_dom"/>
</dbReference>
<sequence>MQRLVHDLAYGLVNCGGKRTLTGMLSGSGNQFCDWTAAYRMFSKQRFDPQDLLDVSLAPDNAPVIAHIDDTLLKKTGRKVHGAKWQRDPLGPAFHTNFIWAQRFVQASIACPASSQLCQARSIPVSFVHAPMPVKPGRNADQLQKDAYKEAKKKSRISCVGAKLVGSLRQRLNELGSASRHLLVSFDGGYTNREVIQNLPAHTTFIGRVRKDAKIYDPPADQPDTGRRRLYGEPKLTPDQIRTSDQVSWQKVKAFAAGKEHEFKLKVVENVKWKPAGGHQLLKLIIISPLGYRLAKGANLLYRKPAFLITNDLKLPLQTLLQAYVWRWEIEVNFREQKTLMGCGQAQVRNQHSAEGVPKFVTAVYSLLLLAAEHCSRQNDPPVQMLQRAKWYPEKENSRWTTGDICNRFRAEYYSKAIGVSFDGFMNKRYRKQNHLKLLNPALSAMISIRT</sequence>
<keyword evidence="2" id="KW-0540">Nuclease</keyword>
<evidence type="ECO:0000313" key="4">
    <source>
        <dbReference type="Proteomes" id="UP000254808"/>
    </source>
</evidence>
<gene>
    <name evidence="2" type="ORF">CYPRO_0277</name>
    <name evidence="3" type="ORF">CYPRO_0367</name>
</gene>
<keyword evidence="2" id="KW-0255">Endonuclease</keyword>
<dbReference type="KEGG" id="cprv:CYPRO_0367"/>
<dbReference type="RefSeq" id="WP_114982838.1">
    <property type="nucleotide sequence ID" value="NZ_CP027806.1"/>
</dbReference>
<accession>A0A345UGG3</accession>
<organism evidence="2 4">
    <name type="scientific">Cyclonatronum proteinivorum</name>
    <dbReference type="NCBI Taxonomy" id="1457365"/>
    <lineage>
        <taxon>Bacteria</taxon>
        <taxon>Pseudomonadati</taxon>
        <taxon>Balneolota</taxon>
        <taxon>Balneolia</taxon>
        <taxon>Balneolales</taxon>
        <taxon>Cyclonatronaceae</taxon>
        <taxon>Cyclonatronum</taxon>
    </lineage>
</organism>
<keyword evidence="4" id="KW-1185">Reference proteome</keyword>
<keyword evidence="2" id="KW-0378">Hydrolase</keyword>
<feature type="domain" description="Transposase IS701-like DDE" evidence="1">
    <location>
        <begin position="7"/>
        <end position="253"/>
    </location>
</feature>
<dbReference type="Pfam" id="PF13546">
    <property type="entry name" value="DDE_5"/>
    <property type="match status" value="1"/>
</dbReference>
<name>A0A345UGG3_9BACT</name>
<evidence type="ECO:0000313" key="3">
    <source>
        <dbReference type="EMBL" id="AXI99654.1"/>
    </source>
</evidence>
<dbReference type="EMBL" id="CP027806">
    <property type="protein sequence ID" value="AXI99564.1"/>
    <property type="molecule type" value="Genomic_DNA"/>
</dbReference>
<reference evidence="2 4" key="1">
    <citation type="submission" date="2018-03" db="EMBL/GenBank/DDBJ databases">
        <title>Phenotypic and genomic properties of Cyclonatronum proteinivorum gen. nov., sp. nov., a haloalkaliphilic bacteroidete from soda lakes possessing Na+-translocating rhodopsin.</title>
        <authorList>
            <person name="Toshchakov S.V."/>
            <person name="Korzhenkov A."/>
            <person name="Samarov N.I."/>
            <person name="Kublanov I.V."/>
            <person name="Muntyan M.S."/>
            <person name="Sorokin D.Y."/>
        </authorList>
    </citation>
    <scope>NUCLEOTIDE SEQUENCE [LARGE SCALE GENOMIC DNA]</scope>
    <source>
        <strain evidence="2 4">Omega</strain>
    </source>
</reference>
<dbReference type="GO" id="GO:0004519">
    <property type="term" value="F:endonuclease activity"/>
    <property type="evidence" value="ECO:0007669"/>
    <property type="project" value="UniProtKB-KW"/>
</dbReference>
<protein>
    <submittedName>
        <fullName evidence="2">DDE superfamily endonuclease</fullName>
    </submittedName>
</protein>